<keyword evidence="2" id="KW-1185">Reference proteome</keyword>
<accession>A0A0B1ZEG4</accession>
<protein>
    <submittedName>
        <fullName evidence="1">Uncharacterized protein</fullName>
    </submittedName>
</protein>
<name>A0A0B1ZEG4_9SPHN</name>
<dbReference type="EMBL" id="JTDI01000012">
    <property type="protein sequence ID" value="KHK88910.1"/>
    <property type="molecule type" value="Genomic_DNA"/>
</dbReference>
<dbReference type="AlphaFoldDB" id="A0A0B1ZEG4"/>
<organism evidence="1 2">
    <name type="scientific">Novosphingobium malaysiense</name>
    <dbReference type="NCBI Taxonomy" id="1348853"/>
    <lineage>
        <taxon>Bacteria</taxon>
        <taxon>Pseudomonadati</taxon>
        <taxon>Pseudomonadota</taxon>
        <taxon>Alphaproteobacteria</taxon>
        <taxon>Sphingomonadales</taxon>
        <taxon>Sphingomonadaceae</taxon>
        <taxon>Novosphingobium</taxon>
    </lineage>
</organism>
<dbReference type="Proteomes" id="UP000031057">
    <property type="component" value="Unassembled WGS sequence"/>
</dbReference>
<comment type="caution">
    <text evidence="1">The sequence shown here is derived from an EMBL/GenBank/DDBJ whole genome shotgun (WGS) entry which is preliminary data.</text>
</comment>
<gene>
    <name evidence="1" type="ORF">LK12_23225</name>
</gene>
<dbReference type="OrthoDB" id="7433294at2"/>
<dbReference type="RefSeq" id="WP_039290594.1">
    <property type="nucleotide sequence ID" value="NZ_JTDI01000012.1"/>
</dbReference>
<evidence type="ECO:0000313" key="1">
    <source>
        <dbReference type="EMBL" id="KHK88910.1"/>
    </source>
</evidence>
<sequence>MDLGLFTYRLKFEDDGVGVERILEFKAPDPTKALSIAKTEAADRYAELWQETKRICRLRPNEDTFSPLM</sequence>
<evidence type="ECO:0000313" key="2">
    <source>
        <dbReference type="Proteomes" id="UP000031057"/>
    </source>
</evidence>
<proteinExistence type="predicted"/>
<reference evidence="1 2" key="1">
    <citation type="submission" date="2014-10" db="EMBL/GenBank/DDBJ databases">
        <title>Genome sequence of Novosphingobium malaysiense MUSC 273(T).</title>
        <authorList>
            <person name="Lee L.-H."/>
        </authorList>
    </citation>
    <scope>NUCLEOTIDE SEQUENCE [LARGE SCALE GENOMIC DNA]</scope>
    <source>
        <strain evidence="1 2">MUSC 273</strain>
    </source>
</reference>